<evidence type="ECO:0000256" key="1">
    <source>
        <dbReference type="ARBA" id="ARBA00023125"/>
    </source>
</evidence>
<evidence type="ECO:0000313" key="3">
    <source>
        <dbReference type="Proteomes" id="UP000886803"/>
    </source>
</evidence>
<evidence type="ECO:0000313" key="2">
    <source>
        <dbReference type="EMBL" id="HJB41351.1"/>
    </source>
</evidence>
<dbReference type="PROSITE" id="PS01332">
    <property type="entry name" value="HTH_RRF2_1"/>
    <property type="match status" value="1"/>
</dbReference>
<accession>A0A9D2M4L1</accession>
<dbReference type="Proteomes" id="UP000886803">
    <property type="component" value="Unassembled WGS sequence"/>
</dbReference>
<gene>
    <name evidence="2" type="ORF">H9945_02515</name>
</gene>
<dbReference type="InterPro" id="IPR000944">
    <property type="entry name" value="Tscrpt_reg_Rrf2"/>
</dbReference>
<reference evidence="2" key="1">
    <citation type="journal article" date="2021" name="PeerJ">
        <title>Extensive microbial diversity within the chicken gut microbiome revealed by metagenomics and culture.</title>
        <authorList>
            <person name="Gilroy R."/>
            <person name="Ravi A."/>
            <person name="Getino M."/>
            <person name="Pursley I."/>
            <person name="Horton D.L."/>
            <person name="Alikhan N.F."/>
            <person name="Baker D."/>
            <person name="Gharbi K."/>
            <person name="Hall N."/>
            <person name="Watson M."/>
            <person name="Adriaenssens E.M."/>
            <person name="Foster-Nyarko E."/>
            <person name="Jarju S."/>
            <person name="Secka A."/>
            <person name="Antonio M."/>
            <person name="Oren A."/>
            <person name="Chaudhuri R.R."/>
            <person name="La Ragione R."/>
            <person name="Hildebrand F."/>
            <person name="Pallen M.J."/>
        </authorList>
    </citation>
    <scope>NUCLEOTIDE SEQUENCE</scope>
    <source>
        <strain evidence="2">ChiBcec8-13705</strain>
    </source>
</reference>
<dbReference type="Pfam" id="PF02082">
    <property type="entry name" value="Rrf2"/>
    <property type="match status" value="1"/>
</dbReference>
<dbReference type="NCBIfam" id="TIGR00738">
    <property type="entry name" value="rrf2_super"/>
    <property type="match status" value="1"/>
</dbReference>
<organism evidence="2 3">
    <name type="scientific">Candidatus Gemmiger avicola</name>
    <dbReference type="NCBI Taxonomy" id="2838605"/>
    <lineage>
        <taxon>Bacteria</taxon>
        <taxon>Bacillati</taxon>
        <taxon>Bacillota</taxon>
        <taxon>Clostridia</taxon>
        <taxon>Eubacteriales</taxon>
        <taxon>Gemmiger</taxon>
    </lineage>
</organism>
<dbReference type="InterPro" id="IPR036390">
    <property type="entry name" value="WH_DNA-bd_sf"/>
</dbReference>
<dbReference type="GO" id="GO:0005829">
    <property type="term" value="C:cytosol"/>
    <property type="evidence" value="ECO:0007669"/>
    <property type="project" value="TreeGrafter"/>
</dbReference>
<dbReference type="InterPro" id="IPR036388">
    <property type="entry name" value="WH-like_DNA-bd_sf"/>
</dbReference>
<keyword evidence="1" id="KW-0238">DNA-binding</keyword>
<dbReference type="GO" id="GO:0003700">
    <property type="term" value="F:DNA-binding transcription factor activity"/>
    <property type="evidence" value="ECO:0007669"/>
    <property type="project" value="TreeGrafter"/>
</dbReference>
<sequence length="143" mass="15548">MKFSTKDRYALRLMVELANHSLEDLLPLKAISDSQGISQKYLEQIVTPLSRAGLVASVRGSQGGYKLTRPASQITAGDILRAVEGDLAPIPCLANDAAQCPRRYQCNTLGFWEGLRGVIDAYVDSITLAQLREMPLSEDGPAV</sequence>
<dbReference type="AlphaFoldDB" id="A0A9D2M4L1"/>
<name>A0A9D2M4L1_9FIRM</name>
<comment type="caution">
    <text evidence="2">The sequence shown here is derived from an EMBL/GenBank/DDBJ whole genome shotgun (WGS) entry which is preliminary data.</text>
</comment>
<dbReference type="PANTHER" id="PTHR33221:SF5">
    <property type="entry name" value="HTH-TYPE TRANSCRIPTIONAL REGULATOR ISCR"/>
    <property type="match status" value="1"/>
</dbReference>
<dbReference type="InterPro" id="IPR030489">
    <property type="entry name" value="TR_Rrf2-type_CS"/>
</dbReference>
<dbReference type="PROSITE" id="PS51197">
    <property type="entry name" value="HTH_RRF2_2"/>
    <property type="match status" value="1"/>
</dbReference>
<dbReference type="Gene3D" id="1.10.10.10">
    <property type="entry name" value="Winged helix-like DNA-binding domain superfamily/Winged helix DNA-binding domain"/>
    <property type="match status" value="1"/>
</dbReference>
<dbReference type="EMBL" id="DWYG01000026">
    <property type="protein sequence ID" value="HJB41351.1"/>
    <property type="molecule type" value="Genomic_DNA"/>
</dbReference>
<dbReference type="PANTHER" id="PTHR33221">
    <property type="entry name" value="WINGED HELIX-TURN-HELIX TRANSCRIPTIONAL REGULATOR, RRF2 FAMILY"/>
    <property type="match status" value="1"/>
</dbReference>
<proteinExistence type="predicted"/>
<dbReference type="SUPFAM" id="SSF46785">
    <property type="entry name" value="Winged helix' DNA-binding domain"/>
    <property type="match status" value="1"/>
</dbReference>
<reference evidence="2" key="2">
    <citation type="submission" date="2021-04" db="EMBL/GenBank/DDBJ databases">
        <authorList>
            <person name="Gilroy R."/>
        </authorList>
    </citation>
    <scope>NUCLEOTIDE SEQUENCE</scope>
    <source>
        <strain evidence="2">ChiBcec8-13705</strain>
    </source>
</reference>
<dbReference type="GO" id="GO:0003677">
    <property type="term" value="F:DNA binding"/>
    <property type="evidence" value="ECO:0007669"/>
    <property type="project" value="UniProtKB-KW"/>
</dbReference>
<protein>
    <submittedName>
        <fullName evidence="2">Rrf2 family transcriptional regulator</fullName>
    </submittedName>
</protein>